<evidence type="ECO:0000256" key="1">
    <source>
        <dbReference type="ARBA" id="ARBA00005107"/>
    </source>
</evidence>
<evidence type="ECO:0000256" key="5">
    <source>
        <dbReference type="ARBA" id="ARBA00066635"/>
    </source>
</evidence>
<dbReference type="InterPro" id="IPR013785">
    <property type="entry name" value="Aldolase_TIM"/>
</dbReference>
<reference evidence="7" key="1">
    <citation type="submission" date="2011-11" db="EMBL/GenBank/DDBJ databases">
        <authorList>
            <person name="Unsoeld I."/>
            <person name="Li S.-M."/>
        </authorList>
    </citation>
    <scope>NUCLEOTIDE SEQUENCE</scope>
    <source>
        <strain evidence="7">NRRL 2033</strain>
    </source>
</reference>
<dbReference type="EMBL" id="JQ085283">
    <property type="protein sequence ID" value="AFM84626.1"/>
    <property type="molecule type" value="Genomic_DNA"/>
</dbReference>
<dbReference type="GO" id="GO:0010181">
    <property type="term" value="F:FMN binding"/>
    <property type="evidence" value="ECO:0007669"/>
    <property type="project" value="InterPro"/>
</dbReference>
<dbReference type="CDD" id="cd02933">
    <property type="entry name" value="OYE_like_FMN"/>
    <property type="match status" value="1"/>
</dbReference>
<name>I6T377_9EURO</name>
<dbReference type="Gene3D" id="3.20.20.70">
    <property type="entry name" value="Aldolase class I"/>
    <property type="match status" value="1"/>
</dbReference>
<reference evidence="7" key="2">
    <citation type="journal article" date="2012" name="RSC Adv.">
        <title>In vitro conversion of chanoclavine-I aldehyde to the stereoisomers festuclavine and pyroclavine controlled by the second reduction step.</title>
        <authorList>
            <person name="Matuschek M."/>
            <person name="Wallwey C."/>
            <person name="Wollinsky B."/>
            <person name="Xie X."/>
            <person name="Li S.-M."/>
        </authorList>
    </citation>
    <scope>NUCLEOTIDE SEQUENCE</scope>
    <source>
        <strain evidence="7">NRRL 2033</strain>
    </source>
</reference>
<protein>
    <recommendedName>
        <fullName evidence="5">chanoclavine-I aldehyde reductase</fullName>
        <ecNumber evidence="5">1.3.1.100</ecNumber>
    </recommendedName>
</protein>
<dbReference type="AlphaFoldDB" id="I6T377"/>
<sequence length="379" mass="41978">MTKTTQNSMLFNSLHVGSCELQHRLIMAPTTRYRADDSSTQLPFVKEYYGQRASVPGTLLISEATDISAPATGYAHVPGIWCAKHIHAWKEIVDEVHSKGSFIFCQLWATGRAAEPDVLEAKGLELVSSSAVALEGGPTPRALVDAEIYQYINDFSQAARNAMEAGFDGVEIHGANGFLIDQFTQASCNQRSDQWGGSIVNRSRFLVEVTKAVVAVIGAPRVGVKLSPWSQYLGMGIMNDLVAQFEYLISELKGCDISYLHLANSRWLDEDKVHPDPHHKAFVQAWGTEKPVILAGGYDAESARHLVEELYKGYDNVAVAFGRFFISNPDLAFRVKEGIQLQCYDRSSFYTILSAKGYLDYQFSPEFLEVLMPSVCRGT</sequence>
<evidence type="ECO:0000259" key="6">
    <source>
        <dbReference type="Pfam" id="PF00724"/>
    </source>
</evidence>
<comment type="pathway">
    <text evidence="1">Alkaloid biosynthesis; ergot alkaloid biosynthesis.</text>
</comment>
<dbReference type="Pfam" id="PF00724">
    <property type="entry name" value="Oxidored_FMN"/>
    <property type="match status" value="1"/>
</dbReference>
<proteinExistence type="predicted"/>
<organism evidence="7">
    <name type="scientific">Penicillium commune</name>
    <dbReference type="NCBI Taxonomy" id="36653"/>
    <lineage>
        <taxon>Eukaryota</taxon>
        <taxon>Fungi</taxon>
        <taxon>Dikarya</taxon>
        <taxon>Ascomycota</taxon>
        <taxon>Pezizomycotina</taxon>
        <taxon>Eurotiomycetes</taxon>
        <taxon>Eurotiomycetidae</taxon>
        <taxon>Eurotiales</taxon>
        <taxon>Aspergillaceae</taxon>
        <taxon>Penicillium</taxon>
    </lineage>
</organism>
<dbReference type="GO" id="GO:0009820">
    <property type="term" value="P:alkaloid metabolic process"/>
    <property type="evidence" value="ECO:0007669"/>
    <property type="project" value="UniProtKB-KW"/>
</dbReference>
<dbReference type="PANTHER" id="PTHR22893:SF91">
    <property type="entry name" value="NADPH DEHYDROGENASE 2-RELATED"/>
    <property type="match status" value="1"/>
</dbReference>
<evidence type="ECO:0000256" key="3">
    <source>
        <dbReference type="ARBA" id="ARBA00022857"/>
    </source>
</evidence>
<dbReference type="InterPro" id="IPR001155">
    <property type="entry name" value="OxRdtase_FMN_N"/>
</dbReference>
<dbReference type="EC" id="1.3.1.100" evidence="5"/>
<evidence type="ECO:0000256" key="4">
    <source>
        <dbReference type="ARBA" id="ARBA00051276"/>
    </source>
</evidence>
<evidence type="ECO:0000313" key="7">
    <source>
        <dbReference type="EMBL" id="AFM84626.1"/>
    </source>
</evidence>
<gene>
    <name evidence="7" type="primary">fgaOx3</name>
</gene>
<evidence type="ECO:0000256" key="2">
    <source>
        <dbReference type="ARBA" id="ARBA00022589"/>
    </source>
</evidence>
<keyword evidence="3" id="KW-0521">NADP</keyword>
<dbReference type="FunFam" id="3.20.20.70:FF:000138">
    <property type="entry name" value="NADPH dehydrogenase 1"/>
    <property type="match status" value="1"/>
</dbReference>
<accession>I6T377</accession>
<dbReference type="PANTHER" id="PTHR22893">
    <property type="entry name" value="NADH OXIDOREDUCTASE-RELATED"/>
    <property type="match status" value="1"/>
</dbReference>
<comment type="catalytic activity">
    <reaction evidence="4">
        <text>dihydrochanoclavine-I aldehyde + NADP(+) = chanoclavine-I aldehyde + NADPH + H(+)</text>
        <dbReference type="Rhea" id="RHEA:35947"/>
        <dbReference type="ChEBI" id="CHEBI:15378"/>
        <dbReference type="ChEBI" id="CHEBI:57783"/>
        <dbReference type="ChEBI" id="CHEBI:58349"/>
        <dbReference type="ChEBI" id="CHEBI:65032"/>
        <dbReference type="ChEBI" id="CHEBI:71487"/>
        <dbReference type="EC" id="1.3.1.100"/>
    </reaction>
</comment>
<dbReference type="SUPFAM" id="SSF51395">
    <property type="entry name" value="FMN-linked oxidoreductases"/>
    <property type="match status" value="1"/>
</dbReference>
<dbReference type="GO" id="GO:0003959">
    <property type="term" value="F:NADPH dehydrogenase activity"/>
    <property type="evidence" value="ECO:0007669"/>
    <property type="project" value="TreeGrafter"/>
</dbReference>
<feature type="domain" description="NADH:flavin oxidoreductase/NADH oxidase N-terminal" evidence="6">
    <location>
        <begin position="10"/>
        <end position="341"/>
    </location>
</feature>
<keyword evidence="2" id="KW-0017">Alkaloid metabolism</keyword>
<dbReference type="InterPro" id="IPR045247">
    <property type="entry name" value="Oye-like"/>
</dbReference>